<feature type="domain" description="Cobalamin-independent methionine synthase MetE C-terminal/archaeal" evidence="1">
    <location>
        <begin position="210"/>
        <end position="388"/>
    </location>
</feature>
<sequence length="407" mass="43896">MAHIATTTAGSLPRTQALIDANGARELADDGFTLNTTPEFDELVTAAVADVVRRQREAGITLVGDGEFGKAMSSAVDYGAWWSYSFQRVNGLSLTDVNPITAAPEAGSDLAGARAVRSEPGKIRLTSFIDRRDRQLFPAVYRDAETVPAGRIATAFPTTTGAISYRGQDAVASDIRHLKAALQPGEQGFLTAISPGSAARVVNTFYASEQEHIDAWADALREEYRAITDAGLVLQIDDPSLAENWDQINPEPSVEDYQAFTKIRIDALNRAIDGLPKEQVRLHLCWGSWHGPHTTDIELRHILPVVLQANVGSISFEAGNVRHEHEWAVWRDAAVPADLVLVPGVVSHATNVVEHPDLVAERIGRFVSIVGPERVIASTDCGLGGRVHPDIAWAKLAALGEGARRAG</sequence>
<dbReference type="CDD" id="cd03311">
    <property type="entry name" value="CIMS_C_terminal_like"/>
    <property type="match status" value="1"/>
</dbReference>
<dbReference type="PANTHER" id="PTHR43844:SF2">
    <property type="entry name" value="SYNTHASE, VITAMIN-B12 INDEPENDENT, PUTATIVE (AFU_ORTHOLOGUE AFUA_3G12060)-RELATED"/>
    <property type="match status" value="1"/>
</dbReference>
<evidence type="ECO:0000313" key="2">
    <source>
        <dbReference type="EMBL" id="QAY59304.1"/>
    </source>
</evidence>
<dbReference type="RefSeq" id="WP_129386384.1">
    <property type="nucleotide sequence ID" value="NZ_CP035494.1"/>
</dbReference>
<accession>A0A4P6EBB1</accession>
<dbReference type="PANTHER" id="PTHR43844">
    <property type="entry name" value="METHIONINE SYNTHASE"/>
    <property type="match status" value="1"/>
</dbReference>
<reference evidence="2 3" key="1">
    <citation type="submission" date="2019-01" db="EMBL/GenBank/DDBJ databases">
        <title>Genome sequencing of strain DFW100M-13.</title>
        <authorList>
            <person name="Heo J."/>
            <person name="Kim S.-J."/>
            <person name="Kim J.-S."/>
            <person name="Hong S.-B."/>
            <person name="Kwon S.-W."/>
        </authorList>
    </citation>
    <scope>NUCLEOTIDE SEQUENCE [LARGE SCALE GENOMIC DNA]</scope>
    <source>
        <strain evidence="2 3">DFW100M-13</strain>
    </source>
</reference>
<dbReference type="InterPro" id="IPR002629">
    <property type="entry name" value="Met_Synth_C/arc"/>
</dbReference>
<dbReference type="InterPro" id="IPR038071">
    <property type="entry name" value="UROD/MetE-like_sf"/>
</dbReference>
<dbReference type="SUPFAM" id="SSF51726">
    <property type="entry name" value="UROD/MetE-like"/>
    <property type="match status" value="1"/>
</dbReference>
<evidence type="ECO:0000313" key="3">
    <source>
        <dbReference type="Proteomes" id="UP000293995"/>
    </source>
</evidence>
<dbReference type="Proteomes" id="UP000293995">
    <property type="component" value="Chromosome"/>
</dbReference>
<dbReference type="GO" id="GO:0003871">
    <property type="term" value="F:5-methyltetrahydropteroyltriglutamate-homocysteine S-methyltransferase activity"/>
    <property type="evidence" value="ECO:0007669"/>
    <property type="project" value="InterPro"/>
</dbReference>
<dbReference type="EMBL" id="CP035494">
    <property type="protein sequence ID" value="QAY59304.1"/>
    <property type="molecule type" value="Genomic_DNA"/>
</dbReference>
<dbReference type="GO" id="GO:0009086">
    <property type="term" value="P:methionine biosynthetic process"/>
    <property type="evidence" value="ECO:0007669"/>
    <property type="project" value="InterPro"/>
</dbReference>
<name>A0A4P6EBB1_9MICO</name>
<organism evidence="2 3">
    <name type="scientific">Microbacterium protaetiae</name>
    <dbReference type="NCBI Taxonomy" id="2509458"/>
    <lineage>
        <taxon>Bacteria</taxon>
        <taxon>Bacillati</taxon>
        <taxon>Actinomycetota</taxon>
        <taxon>Actinomycetes</taxon>
        <taxon>Micrococcales</taxon>
        <taxon>Microbacteriaceae</taxon>
        <taxon>Microbacterium</taxon>
    </lineage>
</organism>
<evidence type="ECO:0000259" key="1">
    <source>
        <dbReference type="Pfam" id="PF01717"/>
    </source>
</evidence>
<keyword evidence="3" id="KW-1185">Reference proteome</keyword>
<gene>
    <name evidence="2" type="ORF">ET475_04385</name>
</gene>
<proteinExistence type="predicted"/>
<dbReference type="Pfam" id="PF01717">
    <property type="entry name" value="Meth_synt_2"/>
    <property type="match status" value="1"/>
</dbReference>
<dbReference type="AlphaFoldDB" id="A0A4P6EBB1"/>
<dbReference type="GO" id="GO:0008270">
    <property type="term" value="F:zinc ion binding"/>
    <property type="evidence" value="ECO:0007669"/>
    <property type="project" value="InterPro"/>
</dbReference>
<dbReference type="OrthoDB" id="244285at2"/>
<dbReference type="Gene3D" id="3.20.20.210">
    <property type="match status" value="1"/>
</dbReference>
<dbReference type="KEGG" id="mprt:ET475_04385"/>
<protein>
    <submittedName>
        <fullName evidence="2">Methionine synthase</fullName>
    </submittedName>
</protein>